<proteinExistence type="predicted"/>
<sequence>METEYVQQYHTSKQQRKFIPRESKSDTGNPHKERKKTSSQPSIGHTT</sequence>
<reference evidence="2" key="1">
    <citation type="submission" date="2018-02" db="EMBL/GenBank/DDBJ databases">
        <title>Rhizophora mucronata_Transcriptome.</title>
        <authorList>
            <person name="Meera S.P."/>
            <person name="Sreeshan A."/>
            <person name="Augustine A."/>
        </authorList>
    </citation>
    <scope>NUCLEOTIDE SEQUENCE</scope>
    <source>
        <tissue evidence="2">Leaf</tissue>
    </source>
</reference>
<accession>A0A2P2NA49</accession>
<dbReference type="EMBL" id="GGEC01058881">
    <property type="protein sequence ID" value="MBX39365.1"/>
    <property type="molecule type" value="Transcribed_RNA"/>
</dbReference>
<evidence type="ECO:0000256" key="1">
    <source>
        <dbReference type="SAM" id="MobiDB-lite"/>
    </source>
</evidence>
<organism evidence="2">
    <name type="scientific">Rhizophora mucronata</name>
    <name type="common">Asiatic mangrove</name>
    <dbReference type="NCBI Taxonomy" id="61149"/>
    <lineage>
        <taxon>Eukaryota</taxon>
        <taxon>Viridiplantae</taxon>
        <taxon>Streptophyta</taxon>
        <taxon>Embryophyta</taxon>
        <taxon>Tracheophyta</taxon>
        <taxon>Spermatophyta</taxon>
        <taxon>Magnoliopsida</taxon>
        <taxon>eudicotyledons</taxon>
        <taxon>Gunneridae</taxon>
        <taxon>Pentapetalae</taxon>
        <taxon>rosids</taxon>
        <taxon>fabids</taxon>
        <taxon>Malpighiales</taxon>
        <taxon>Rhizophoraceae</taxon>
        <taxon>Rhizophora</taxon>
    </lineage>
</organism>
<evidence type="ECO:0000313" key="2">
    <source>
        <dbReference type="EMBL" id="MBX39365.1"/>
    </source>
</evidence>
<feature type="compositionally biased region" description="Polar residues" evidence="1">
    <location>
        <begin position="38"/>
        <end position="47"/>
    </location>
</feature>
<dbReference type="AlphaFoldDB" id="A0A2P2NA49"/>
<feature type="compositionally biased region" description="Polar residues" evidence="1">
    <location>
        <begin position="1"/>
        <end position="12"/>
    </location>
</feature>
<feature type="compositionally biased region" description="Basic and acidic residues" evidence="1">
    <location>
        <begin position="19"/>
        <end position="31"/>
    </location>
</feature>
<name>A0A2P2NA49_RHIMU</name>
<protein>
    <submittedName>
        <fullName evidence="2">Uncharacterized protein</fullName>
    </submittedName>
</protein>
<feature type="region of interest" description="Disordered" evidence="1">
    <location>
        <begin position="1"/>
        <end position="47"/>
    </location>
</feature>